<dbReference type="Gene3D" id="3.30.9.10">
    <property type="entry name" value="D-Amino Acid Oxidase, subunit A, domain 2"/>
    <property type="match status" value="1"/>
</dbReference>
<accession>A0ABN5W0Z4</accession>
<name>A0ABN5W0Z4_9ACTN</name>
<reference evidence="2 3" key="1">
    <citation type="journal article" date="2010" name="ChemBioChem">
        <title>Cloning and characterization of the biosynthetic gene cluster of 16-membered macrolide antibiotic FD-891: involvement of a dual functional cytochrome P450 monooxygenase catalyzing epoxidation and hydroxylation.</title>
        <authorList>
            <person name="Kudo F."/>
            <person name="Motegi A."/>
            <person name="Mizoue K."/>
            <person name="Eguchi T."/>
        </authorList>
    </citation>
    <scope>NUCLEOTIDE SEQUENCE [LARGE SCALE GENOMIC DNA]</scope>
    <source>
        <strain evidence="2 3">A-8890</strain>
    </source>
</reference>
<keyword evidence="3" id="KW-1185">Reference proteome</keyword>
<dbReference type="InterPro" id="IPR036188">
    <property type="entry name" value="FAD/NAD-bd_sf"/>
</dbReference>
<evidence type="ECO:0000313" key="3">
    <source>
        <dbReference type="Proteomes" id="UP001321542"/>
    </source>
</evidence>
<dbReference type="EMBL" id="AP018448">
    <property type="protein sequence ID" value="BBC29376.1"/>
    <property type="molecule type" value="Genomic_DNA"/>
</dbReference>
<organism evidence="2 3">
    <name type="scientific">Streptomyces graminofaciens</name>
    <dbReference type="NCBI Taxonomy" id="68212"/>
    <lineage>
        <taxon>Bacteria</taxon>
        <taxon>Bacillati</taxon>
        <taxon>Actinomycetota</taxon>
        <taxon>Actinomycetes</taxon>
        <taxon>Kitasatosporales</taxon>
        <taxon>Streptomycetaceae</taxon>
        <taxon>Streptomyces</taxon>
    </lineage>
</organism>
<dbReference type="Gene3D" id="3.50.50.60">
    <property type="entry name" value="FAD/NAD(P)-binding domain"/>
    <property type="match status" value="1"/>
</dbReference>
<dbReference type="PANTHER" id="PTHR46865:SF2">
    <property type="entry name" value="MONOOXYGENASE"/>
    <property type="match status" value="1"/>
</dbReference>
<sequence length="86" mass="9820">MPHAVRHEQGRLRSGPPRRFDLLVGADRLHSRARALVFGPEERFVRSLGIHTAIFSVPNYLGLDHMGRFLGFQELPGRRRPKGPVR</sequence>
<dbReference type="Proteomes" id="UP001321542">
    <property type="component" value="Chromosome"/>
</dbReference>
<proteinExistence type="predicted"/>
<reference evidence="2 3" key="2">
    <citation type="journal article" date="2023" name="ChemBioChem">
        <title>Acyltransferase Domain Exchange between Two Independent Type I Polyketide Synthases in the Same Producer Strain of Macrolide Antibiotics.</title>
        <authorList>
            <person name="Kudo F."/>
            <person name="Kishikawa K."/>
            <person name="Tsuboi K."/>
            <person name="Kido T."/>
            <person name="Usui T."/>
            <person name="Hashimoto J."/>
            <person name="Shin-Ya K."/>
            <person name="Miyanaga A."/>
            <person name="Eguchi T."/>
        </authorList>
    </citation>
    <scope>NUCLEOTIDE SEQUENCE [LARGE SCALE GENOMIC DNA]</scope>
    <source>
        <strain evidence="2 3">A-8890</strain>
    </source>
</reference>
<protein>
    <submittedName>
        <fullName evidence="2">Uncharacterized protein</fullName>
    </submittedName>
</protein>
<evidence type="ECO:0000313" key="2">
    <source>
        <dbReference type="EMBL" id="BBC39126.1"/>
    </source>
</evidence>
<evidence type="ECO:0000313" key="1">
    <source>
        <dbReference type="EMBL" id="BBC29376.1"/>
    </source>
</evidence>
<dbReference type="PANTHER" id="PTHR46865">
    <property type="entry name" value="OXIDOREDUCTASE-RELATED"/>
    <property type="match status" value="1"/>
</dbReference>
<dbReference type="EMBL" id="AP018448">
    <property type="protein sequence ID" value="BBC39126.1"/>
    <property type="molecule type" value="Genomic_DNA"/>
</dbReference>
<dbReference type="InterPro" id="IPR051704">
    <property type="entry name" value="FAD_aromatic-hydroxylase"/>
</dbReference>
<gene>
    <name evidence="1" type="ORF">SGFS_006700</name>
    <name evidence="2" type="ORF">SGFS_104200</name>
</gene>